<proteinExistence type="inferred from homology"/>
<evidence type="ECO:0000256" key="5">
    <source>
        <dbReference type="PIRSR" id="PIRSR001430-1"/>
    </source>
</evidence>
<dbReference type="GO" id="GO:0160147">
    <property type="term" value="F:tRNA pseudouridine(38-40) synthase activity"/>
    <property type="evidence" value="ECO:0007669"/>
    <property type="project" value="UniProtKB-EC"/>
</dbReference>
<dbReference type="HOGENOM" id="CLU_014673_0_2_4"/>
<dbReference type="InterPro" id="IPR020097">
    <property type="entry name" value="PsdUridine_synth_TruA_a/b_dom"/>
</dbReference>
<dbReference type="EC" id="5.4.99.12" evidence="4"/>
<dbReference type="PANTHER" id="PTHR11142:SF0">
    <property type="entry name" value="TRNA PSEUDOURIDINE SYNTHASE-LIKE 1"/>
    <property type="match status" value="1"/>
</dbReference>
<comment type="function">
    <text evidence="4">Formation of pseudouridine at positions 38, 39 and 40 in the anticodon stem and loop of transfer RNAs.</text>
</comment>
<dbReference type="GO" id="GO:0031119">
    <property type="term" value="P:tRNA pseudouridine synthesis"/>
    <property type="evidence" value="ECO:0007669"/>
    <property type="project" value="UniProtKB-UniRule"/>
</dbReference>
<dbReference type="Gene3D" id="3.30.70.580">
    <property type="entry name" value="Pseudouridine synthase I, catalytic domain, N-terminal subdomain"/>
    <property type="match status" value="1"/>
</dbReference>
<dbReference type="EMBL" id="CP009238">
    <property type="protein sequence ID" value="AIL32889.1"/>
    <property type="molecule type" value="Genomic_DNA"/>
</dbReference>
<evidence type="ECO:0000256" key="7">
    <source>
        <dbReference type="RuleBase" id="RU003792"/>
    </source>
</evidence>
<feature type="binding site" evidence="4 6">
    <location>
        <position position="110"/>
    </location>
    <ligand>
        <name>substrate</name>
    </ligand>
</feature>
<comment type="subunit">
    <text evidence="4">Homodimer.</text>
</comment>
<dbReference type="Proteomes" id="UP000028945">
    <property type="component" value="Chromosome"/>
</dbReference>
<dbReference type="PIRSF" id="PIRSF001430">
    <property type="entry name" value="tRNA_psdUrid_synth"/>
    <property type="match status" value="1"/>
</dbReference>
<evidence type="ECO:0000259" key="8">
    <source>
        <dbReference type="Pfam" id="PF01416"/>
    </source>
</evidence>
<evidence type="ECO:0000313" key="10">
    <source>
        <dbReference type="Proteomes" id="UP000028945"/>
    </source>
</evidence>
<feature type="domain" description="Pseudouridine synthase I TruA alpha/beta" evidence="8">
    <location>
        <begin position="10"/>
        <end position="104"/>
    </location>
</feature>
<dbReference type="STRING" id="1072685.IX83_05760"/>
<dbReference type="Gene3D" id="3.30.70.660">
    <property type="entry name" value="Pseudouridine synthase I, catalytic domain, C-terminal subdomain"/>
    <property type="match status" value="1"/>
</dbReference>
<evidence type="ECO:0000256" key="6">
    <source>
        <dbReference type="PIRSR" id="PIRSR001430-2"/>
    </source>
</evidence>
<feature type="domain" description="Pseudouridine synthase I TruA alpha/beta" evidence="8">
    <location>
        <begin position="143"/>
        <end position="245"/>
    </location>
</feature>
<dbReference type="eggNOG" id="COG0101">
    <property type="taxonomic scope" value="Bacteria"/>
</dbReference>
<dbReference type="AlphaFoldDB" id="A0A077DE14"/>
<gene>
    <name evidence="4" type="primary">truA</name>
    <name evidence="9" type="ORF">IX83_05760</name>
</gene>
<protein>
    <recommendedName>
        <fullName evidence="4">tRNA pseudouridine synthase A</fullName>
        <ecNumber evidence="4">5.4.99.12</ecNumber>
    </recommendedName>
    <alternativeName>
        <fullName evidence="4">tRNA pseudouridine(38-40) synthase</fullName>
    </alternativeName>
    <alternativeName>
        <fullName evidence="4">tRNA pseudouridylate synthase I</fullName>
    </alternativeName>
    <alternativeName>
        <fullName evidence="4">tRNA-uridine isomerase I</fullName>
    </alternativeName>
</protein>
<evidence type="ECO:0000256" key="4">
    <source>
        <dbReference type="HAMAP-Rule" id="MF_00171"/>
    </source>
</evidence>
<dbReference type="InterPro" id="IPR020094">
    <property type="entry name" value="TruA/RsuA/RluB/E/F_N"/>
</dbReference>
<sequence>MPRMALGISYNGRDFHGWQSQPDLPNIQDCLEQSLSLFTQHPIRVICAGRTDAGVHAFNQVVHFDSPVERPLYSWIKGVNANLPPDIRVNWSKVVADDFHARFDAVERSYLYYLRNEPVRMPVWRGIVGWEFRPLDVHKIQEAMTRLVGEHDFSSFRASECQAKSPIKHMYEACVEQHGALFIFKFRANAFLHHMVRNLIGSLLYVGQGRKPVSWISDLLDQKNRSLAAPTFMADGLYLSDVRYPDWQASDLYTEKLFGKNW</sequence>
<dbReference type="Pfam" id="PF01416">
    <property type="entry name" value="PseudoU_synth_1"/>
    <property type="match status" value="2"/>
</dbReference>
<dbReference type="KEGG" id="bpsi:IX83_05760"/>
<comment type="similarity">
    <text evidence="1 4 7">Belongs to the tRNA pseudouridine synthase TruA family.</text>
</comment>
<dbReference type="GO" id="GO:0003723">
    <property type="term" value="F:RNA binding"/>
    <property type="evidence" value="ECO:0007669"/>
    <property type="project" value="InterPro"/>
</dbReference>
<dbReference type="CDD" id="cd02570">
    <property type="entry name" value="PseudoU_synth_EcTruA"/>
    <property type="match status" value="1"/>
</dbReference>
<evidence type="ECO:0000256" key="2">
    <source>
        <dbReference type="ARBA" id="ARBA00022694"/>
    </source>
</evidence>
<evidence type="ECO:0000256" key="3">
    <source>
        <dbReference type="ARBA" id="ARBA00023235"/>
    </source>
</evidence>
<keyword evidence="10" id="KW-1185">Reference proteome</keyword>
<dbReference type="InterPro" id="IPR020103">
    <property type="entry name" value="PsdUridine_synth_cat_dom_sf"/>
</dbReference>
<comment type="caution">
    <text evidence="4">Lacks conserved residue(s) required for the propagation of feature annotation.</text>
</comment>
<dbReference type="NCBIfam" id="TIGR00071">
    <property type="entry name" value="hisT_truA"/>
    <property type="match status" value="1"/>
</dbReference>
<dbReference type="InterPro" id="IPR020095">
    <property type="entry name" value="PsdUridine_synth_TruA_C"/>
</dbReference>
<dbReference type="RefSeq" id="WP_038500093.1">
    <property type="nucleotide sequence ID" value="NZ_AFWK01000081.1"/>
</dbReference>
<organism evidence="9 10">
    <name type="scientific">Basilea psittacipulmonis DSM 24701</name>
    <dbReference type="NCBI Taxonomy" id="1072685"/>
    <lineage>
        <taxon>Bacteria</taxon>
        <taxon>Pseudomonadati</taxon>
        <taxon>Pseudomonadota</taxon>
        <taxon>Betaproteobacteria</taxon>
        <taxon>Burkholderiales</taxon>
        <taxon>Alcaligenaceae</taxon>
        <taxon>Basilea</taxon>
    </lineage>
</organism>
<evidence type="ECO:0000313" key="9">
    <source>
        <dbReference type="EMBL" id="AIL32889.1"/>
    </source>
</evidence>
<reference evidence="9 10" key="1">
    <citation type="journal article" date="2014" name="BMC Genomics">
        <title>A genomic perspective on a new bacterial genus and species from the Alcaligenaceae family, Basilea psittacipulmonis.</title>
        <authorList>
            <person name="Whiteson K.L."/>
            <person name="Hernandez D."/>
            <person name="Lazarevic V."/>
            <person name="Gaia N."/>
            <person name="Farinelli L."/>
            <person name="Francois P."/>
            <person name="Pilo P."/>
            <person name="Frey J."/>
            <person name="Schrenzel J."/>
        </authorList>
    </citation>
    <scope>NUCLEOTIDE SEQUENCE [LARGE SCALE GENOMIC DNA]</scope>
    <source>
        <strain evidence="9 10">DSM 24701</strain>
    </source>
</reference>
<dbReference type="HAMAP" id="MF_00171">
    <property type="entry name" value="TruA"/>
    <property type="match status" value="1"/>
</dbReference>
<accession>A0A077DE14</accession>
<comment type="catalytic activity">
    <reaction evidence="4 7">
        <text>uridine(38/39/40) in tRNA = pseudouridine(38/39/40) in tRNA</text>
        <dbReference type="Rhea" id="RHEA:22376"/>
        <dbReference type="Rhea" id="RHEA-COMP:10085"/>
        <dbReference type="Rhea" id="RHEA-COMP:10087"/>
        <dbReference type="ChEBI" id="CHEBI:65314"/>
        <dbReference type="ChEBI" id="CHEBI:65315"/>
        <dbReference type="EC" id="5.4.99.12"/>
    </reaction>
</comment>
<dbReference type="OrthoDB" id="9811823at2"/>
<dbReference type="SUPFAM" id="SSF55120">
    <property type="entry name" value="Pseudouridine synthase"/>
    <property type="match status" value="1"/>
</dbReference>
<dbReference type="PANTHER" id="PTHR11142">
    <property type="entry name" value="PSEUDOURIDYLATE SYNTHASE"/>
    <property type="match status" value="1"/>
</dbReference>
<dbReference type="InterPro" id="IPR001406">
    <property type="entry name" value="PsdUridine_synth_TruA"/>
</dbReference>
<keyword evidence="3 4" id="KW-0413">Isomerase</keyword>
<evidence type="ECO:0000256" key="1">
    <source>
        <dbReference type="ARBA" id="ARBA00009375"/>
    </source>
</evidence>
<keyword evidence="2 4" id="KW-0819">tRNA processing</keyword>
<dbReference type="FunFam" id="3.30.70.580:FF:000001">
    <property type="entry name" value="tRNA pseudouridine synthase A"/>
    <property type="match status" value="1"/>
</dbReference>
<name>A0A077DE14_9BURK</name>
<feature type="active site" description="Nucleophile" evidence="4 5">
    <location>
        <position position="52"/>
    </location>
</feature>